<keyword evidence="2" id="KW-0812">Transmembrane</keyword>
<keyword evidence="4" id="KW-1185">Reference proteome</keyword>
<organism evidence="3 4">
    <name type="scientific">Lophiostoma macrostomum CBS 122681</name>
    <dbReference type="NCBI Taxonomy" id="1314788"/>
    <lineage>
        <taxon>Eukaryota</taxon>
        <taxon>Fungi</taxon>
        <taxon>Dikarya</taxon>
        <taxon>Ascomycota</taxon>
        <taxon>Pezizomycotina</taxon>
        <taxon>Dothideomycetes</taxon>
        <taxon>Pleosporomycetidae</taxon>
        <taxon>Pleosporales</taxon>
        <taxon>Lophiostomataceae</taxon>
        <taxon>Lophiostoma</taxon>
    </lineage>
</organism>
<protein>
    <submittedName>
        <fullName evidence="3">Uncharacterized protein</fullName>
    </submittedName>
</protein>
<dbReference type="AlphaFoldDB" id="A0A6A6SWZ2"/>
<reference evidence="3" key="1">
    <citation type="journal article" date="2020" name="Stud. Mycol.">
        <title>101 Dothideomycetes genomes: a test case for predicting lifestyles and emergence of pathogens.</title>
        <authorList>
            <person name="Haridas S."/>
            <person name="Albert R."/>
            <person name="Binder M."/>
            <person name="Bloem J."/>
            <person name="Labutti K."/>
            <person name="Salamov A."/>
            <person name="Andreopoulos B."/>
            <person name="Baker S."/>
            <person name="Barry K."/>
            <person name="Bills G."/>
            <person name="Bluhm B."/>
            <person name="Cannon C."/>
            <person name="Castanera R."/>
            <person name="Culley D."/>
            <person name="Daum C."/>
            <person name="Ezra D."/>
            <person name="Gonzalez J."/>
            <person name="Henrissat B."/>
            <person name="Kuo A."/>
            <person name="Liang C."/>
            <person name="Lipzen A."/>
            <person name="Lutzoni F."/>
            <person name="Magnuson J."/>
            <person name="Mondo S."/>
            <person name="Nolan M."/>
            <person name="Ohm R."/>
            <person name="Pangilinan J."/>
            <person name="Park H.-J."/>
            <person name="Ramirez L."/>
            <person name="Alfaro M."/>
            <person name="Sun H."/>
            <person name="Tritt A."/>
            <person name="Yoshinaga Y."/>
            <person name="Zwiers L.-H."/>
            <person name="Turgeon B."/>
            <person name="Goodwin S."/>
            <person name="Spatafora J."/>
            <person name="Crous P."/>
            <person name="Grigoriev I."/>
        </authorList>
    </citation>
    <scope>NUCLEOTIDE SEQUENCE</scope>
    <source>
        <strain evidence="3">CBS 122681</strain>
    </source>
</reference>
<feature type="transmembrane region" description="Helical" evidence="2">
    <location>
        <begin position="240"/>
        <end position="263"/>
    </location>
</feature>
<sequence>MQHPWWAVCLNTVMRCLKQTCQLRACFWASPTILAVAGSTLEETALLASRRPLLGLLVGMGSPAVAILRTFQHRDVIGKLENRDVKRGLSINADAPMHRSLIILGEYSLAVAAIANCILTSFDLSIKGVVAWSKEDWWNPLRWSVLPVVVHLVGVWSSWLDVEMVRSHGGGEKTIRQHLQTWAKDEFRPCASHDPTTFRYRPTTYGFLIVSWWAAILTLAHYIYGTAVFSAELFVATPRAVLILCRYLASTLCCRMIVAFELAGMRRAAPQRRSGQLPSPEAPEEEQPKLKHLPK</sequence>
<evidence type="ECO:0000313" key="3">
    <source>
        <dbReference type="EMBL" id="KAF2651491.1"/>
    </source>
</evidence>
<evidence type="ECO:0000313" key="4">
    <source>
        <dbReference type="Proteomes" id="UP000799324"/>
    </source>
</evidence>
<keyword evidence="2" id="KW-1133">Transmembrane helix</keyword>
<feature type="transmembrane region" description="Helical" evidence="2">
    <location>
        <begin position="205"/>
        <end position="224"/>
    </location>
</feature>
<gene>
    <name evidence="3" type="ORF">K491DRAFT_88870</name>
</gene>
<dbReference type="EMBL" id="MU004424">
    <property type="protein sequence ID" value="KAF2651491.1"/>
    <property type="molecule type" value="Genomic_DNA"/>
</dbReference>
<dbReference type="OrthoDB" id="3009728at2759"/>
<keyword evidence="2" id="KW-0472">Membrane</keyword>
<accession>A0A6A6SWZ2</accession>
<proteinExistence type="predicted"/>
<evidence type="ECO:0000256" key="1">
    <source>
        <dbReference type="SAM" id="MobiDB-lite"/>
    </source>
</evidence>
<dbReference type="Proteomes" id="UP000799324">
    <property type="component" value="Unassembled WGS sequence"/>
</dbReference>
<feature type="region of interest" description="Disordered" evidence="1">
    <location>
        <begin position="271"/>
        <end position="295"/>
    </location>
</feature>
<evidence type="ECO:0000256" key="2">
    <source>
        <dbReference type="SAM" id="Phobius"/>
    </source>
</evidence>
<name>A0A6A6SWZ2_9PLEO</name>